<name>A0A064CC17_9MYCO</name>
<evidence type="ECO:0000313" key="1">
    <source>
        <dbReference type="EMBL" id="KDE98184.1"/>
    </source>
</evidence>
<dbReference type="STRING" id="1440774.Y900_004310"/>
<dbReference type="OrthoDB" id="4727234at2"/>
<accession>A0A064CC17</accession>
<dbReference type="Proteomes" id="UP000022835">
    <property type="component" value="Unassembled WGS sequence"/>
</dbReference>
<comment type="caution">
    <text evidence="1">The sequence shown here is derived from an EMBL/GenBank/DDBJ whole genome shotgun (WGS) entry which is preliminary data.</text>
</comment>
<gene>
    <name evidence="1" type="ORF">Y900_004310</name>
</gene>
<sequence>MADPLERIVYGLDDGGEVTIEDAELVAMGDRFVRRRIVYEHDGDADQPATRIEFEVRDKVPVCTRFAMWSPQGSHTQVRARDLSTSRLERIRDKSYAITGVFTPNPAGGWVRVHSPEALKADTTRVKRAATPPKKMTPEFLAQVAEIHNNTPRGSRIEAIRAAITPIKNKRTVQRWIEKAKDAGLIHGDD</sequence>
<reference evidence="1" key="1">
    <citation type="submission" date="2014-05" db="EMBL/GenBank/DDBJ databases">
        <title>Genome sequence of Mycobacterium aromaticivorans strain JS19b1T (= DSM 45407T).</title>
        <authorList>
            <person name="Kwak Y."/>
            <person name="Park G.-S."/>
            <person name="Li Q.X."/>
            <person name="Lee S.-E."/>
            <person name="Shin J.-H."/>
        </authorList>
    </citation>
    <scope>NUCLEOTIDE SEQUENCE [LARGE SCALE GENOMIC DNA]</scope>
    <source>
        <strain evidence="1">JS19b1</strain>
    </source>
</reference>
<protein>
    <submittedName>
        <fullName evidence="1">Uncharacterized protein</fullName>
    </submittedName>
</protein>
<organism evidence="1 2">
    <name type="scientific">Mycolicibacterium aromaticivorans JS19b1 = JCM 16368</name>
    <dbReference type="NCBI Taxonomy" id="1440774"/>
    <lineage>
        <taxon>Bacteria</taxon>
        <taxon>Bacillati</taxon>
        <taxon>Actinomycetota</taxon>
        <taxon>Actinomycetes</taxon>
        <taxon>Mycobacteriales</taxon>
        <taxon>Mycobacteriaceae</taxon>
        <taxon>Mycolicibacterium</taxon>
    </lineage>
</organism>
<dbReference type="RefSeq" id="WP_036339398.1">
    <property type="nucleotide sequence ID" value="NZ_JALN02000001.1"/>
</dbReference>
<proteinExistence type="predicted"/>
<dbReference type="EMBL" id="JALN02000001">
    <property type="protein sequence ID" value="KDE98184.1"/>
    <property type="molecule type" value="Genomic_DNA"/>
</dbReference>
<dbReference type="AlphaFoldDB" id="A0A064CC17"/>
<keyword evidence="2" id="KW-1185">Reference proteome</keyword>
<evidence type="ECO:0000313" key="2">
    <source>
        <dbReference type="Proteomes" id="UP000022835"/>
    </source>
</evidence>